<dbReference type="OrthoDB" id="25753at2"/>
<dbReference type="InterPro" id="IPR036249">
    <property type="entry name" value="Thioredoxin-like_sf"/>
</dbReference>
<keyword evidence="2" id="KW-0472">Membrane</keyword>
<evidence type="ECO:0000313" key="4">
    <source>
        <dbReference type="EMBL" id="PYZ93036.1"/>
    </source>
</evidence>
<evidence type="ECO:0000313" key="5">
    <source>
        <dbReference type="Proteomes" id="UP000248214"/>
    </source>
</evidence>
<protein>
    <recommendedName>
        <fullName evidence="3">Thioredoxin domain-containing protein</fullName>
    </recommendedName>
</protein>
<proteinExistence type="predicted"/>
<dbReference type="Gene3D" id="3.40.30.10">
    <property type="entry name" value="Glutaredoxin"/>
    <property type="match status" value="1"/>
</dbReference>
<dbReference type="RefSeq" id="WP_110609066.1">
    <property type="nucleotide sequence ID" value="NZ_PDOD01000002.1"/>
</dbReference>
<dbReference type="PANTHER" id="PTHR42852">
    <property type="entry name" value="THIOL:DISULFIDE INTERCHANGE PROTEIN DSBE"/>
    <property type="match status" value="1"/>
</dbReference>
<gene>
    <name evidence="4" type="ORF">CR194_07505</name>
</gene>
<keyword evidence="2" id="KW-1133">Transmembrane helix</keyword>
<dbReference type="PROSITE" id="PS51352">
    <property type="entry name" value="THIOREDOXIN_2"/>
    <property type="match status" value="1"/>
</dbReference>
<accession>A0A323TEM3</accession>
<dbReference type="AlphaFoldDB" id="A0A323TEM3"/>
<reference evidence="4 5" key="1">
    <citation type="submission" date="2017-10" db="EMBL/GenBank/DDBJ databases">
        <title>Bacillus sp. nov., a halophilic bacterium isolated from a Keqin Lake.</title>
        <authorList>
            <person name="Wang H."/>
        </authorList>
    </citation>
    <scope>NUCLEOTIDE SEQUENCE [LARGE SCALE GENOMIC DNA]</scope>
    <source>
        <strain evidence="4 5">KQ-12</strain>
    </source>
</reference>
<evidence type="ECO:0000256" key="1">
    <source>
        <dbReference type="ARBA" id="ARBA00023157"/>
    </source>
</evidence>
<organism evidence="4 5">
    <name type="scientific">Salipaludibacillus keqinensis</name>
    <dbReference type="NCBI Taxonomy" id="2045207"/>
    <lineage>
        <taxon>Bacteria</taxon>
        <taxon>Bacillati</taxon>
        <taxon>Bacillota</taxon>
        <taxon>Bacilli</taxon>
        <taxon>Bacillales</taxon>
        <taxon>Bacillaceae</taxon>
    </lineage>
</organism>
<dbReference type="Pfam" id="PF00578">
    <property type="entry name" value="AhpC-TSA"/>
    <property type="match status" value="1"/>
</dbReference>
<dbReference type="GO" id="GO:0016491">
    <property type="term" value="F:oxidoreductase activity"/>
    <property type="evidence" value="ECO:0007669"/>
    <property type="project" value="InterPro"/>
</dbReference>
<sequence length="183" mass="20536">MILIKRVIFIVMMASVCAFLWLAQEQQNLDQGTTGAPAHAQAGHQAPDFSAETFSAEPFDLTDQLGQKGTVLYFWTSWCPYCQASSEAMEEAHQTFSDEVNIVGVNATMHDRQSEAESFISQNELTFKNILDEDGIISRNYYAPPVPATIFIDQHGMITYRKTGAISYPELESEIRSLVKEEE</sequence>
<keyword evidence="1" id="KW-1015">Disulfide bond</keyword>
<dbReference type="PANTHER" id="PTHR42852:SF17">
    <property type="entry name" value="THIOREDOXIN-LIKE PROTEIN HI_1115"/>
    <property type="match status" value="1"/>
</dbReference>
<dbReference type="InterPro" id="IPR017937">
    <property type="entry name" value="Thioredoxin_CS"/>
</dbReference>
<dbReference type="GO" id="GO:0016209">
    <property type="term" value="F:antioxidant activity"/>
    <property type="evidence" value="ECO:0007669"/>
    <property type="project" value="InterPro"/>
</dbReference>
<comment type="caution">
    <text evidence="4">The sequence shown here is derived from an EMBL/GenBank/DDBJ whole genome shotgun (WGS) entry which is preliminary data.</text>
</comment>
<dbReference type="InterPro" id="IPR050553">
    <property type="entry name" value="Thioredoxin_ResA/DsbE_sf"/>
</dbReference>
<dbReference type="Proteomes" id="UP000248214">
    <property type="component" value="Unassembled WGS sequence"/>
</dbReference>
<evidence type="ECO:0000259" key="3">
    <source>
        <dbReference type="PROSITE" id="PS51352"/>
    </source>
</evidence>
<name>A0A323TEM3_9BACI</name>
<dbReference type="InterPro" id="IPR000866">
    <property type="entry name" value="AhpC/TSA"/>
</dbReference>
<dbReference type="SUPFAM" id="SSF52833">
    <property type="entry name" value="Thioredoxin-like"/>
    <property type="match status" value="1"/>
</dbReference>
<feature type="domain" description="Thioredoxin" evidence="3">
    <location>
        <begin position="40"/>
        <end position="180"/>
    </location>
</feature>
<keyword evidence="5" id="KW-1185">Reference proteome</keyword>
<dbReference type="EMBL" id="PDOD01000002">
    <property type="protein sequence ID" value="PYZ93036.1"/>
    <property type="molecule type" value="Genomic_DNA"/>
</dbReference>
<dbReference type="PROSITE" id="PS00194">
    <property type="entry name" value="THIOREDOXIN_1"/>
    <property type="match status" value="1"/>
</dbReference>
<evidence type="ECO:0000256" key="2">
    <source>
        <dbReference type="SAM" id="Phobius"/>
    </source>
</evidence>
<keyword evidence="2" id="KW-0812">Transmembrane</keyword>
<dbReference type="InterPro" id="IPR013766">
    <property type="entry name" value="Thioredoxin_domain"/>
</dbReference>
<feature type="transmembrane region" description="Helical" evidence="2">
    <location>
        <begin position="7"/>
        <end position="23"/>
    </location>
</feature>
<dbReference type="CDD" id="cd02966">
    <property type="entry name" value="TlpA_like_family"/>
    <property type="match status" value="1"/>
</dbReference>